<name>A0A0F9L072_9ZZZZ</name>
<comment type="caution">
    <text evidence="2">The sequence shown here is derived from an EMBL/GenBank/DDBJ whole genome shotgun (WGS) entry which is preliminary data.</text>
</comment>
<feature type="non-terminal residue" evidence="2">
    <location>
        <position position="173"/>
    </location>
</feature>
<evidence type="ECO:0000313" key="2">
    <source>
        <dbReference type="EMBL" id="KKM87318.1"/>
    </source>
</evidence>
<evidence type="ECO:0000259" key="1">
    <source>
        <dbReference type="Pfam" id="PF13392"/>
    </source>
</evidence>
<dbReference type="AlphaFoldDB" id="A0A0F9L072"/>
<reference evidence="2" key="1">
    <citation type="journal article" date="2015" name="Nature">
        <title>Complex archaea that bridge the gap between prokaryotes and eukaryotes.</title>
        <authorList>
            <person name="Spang A."/>
            <person name="Saw J.H."/>
            <person name="Jorgensen S.L."/>
            <person name="Zaremba-Niedzwiedzka K."/>
            <person name="Martijn J."/>
            <person name="Lind A.E."/>
            <person name="van Eijk R."/>
            <person name="Schleper C."/>
            <person name="Guy L."/>
            <person name="Ettema T.J."/>
        </authorList>
    </citation>
    <scope>NUCLEOTIDE SEQUENCE</scope>
</reference>
<protein>
    <recommendedName>
        <fullName evidence="1">HNH nuclease domain-containing protein</fullName>
    </recommendedName>
</protein>
<dbReference type="Gene3D" id="3.90.75.20">
    <property type="match status" value="1"/>
</dbReference>
<sequence>MAAGARGRRHQPKRVACPPDLKRMARVDGTVTAHRLAAARMIGRPLWPWEVVHHRNHDQDDNSPENLEIFPSNIAHKLAEHGKLLLGCYNILASPEESMEPKINPQLEHLLRPISELKPHPRNPMEHPEHQLARLEGMFRHYGIQLPILVLEDGTIVAGHARVEVCKRLGWEA</sequence>
<dbReference type="EMBL" id="LAZR01007119">
    <property type="protein sequence ID" value="KKM87318.1"/>
    <property type="molecule type" value="Genomic_DNA"/>
</dbReference>
<dbReference type="SUPFAM" id="SSF110849">
    <property type="entry name" value="ParB/Sulfiredoxin"/>
    <property type="match status" value="1"/>
</dbReference>
<dbReference type="InterPro" id="IPR036086">
    <property type="entry name" value="ParB/Sulfiredoxin_sf"/>
</dbReference>
<dbReference type="Gene3D" id="3.90.1530.10">
    <property type="entry name" value="Conserved hypothetical protein from pyrococcus furiosus pfu- 392566-001, ParB domain"/>
    <property type="match status" value="1"/>
</dbReference>
<organism evidence="2">
    <name type="scientific">marine sediment metagenome</name>
    <dbReference type="NCBI Taxonomy" id="412755"/>
    <lineage>
        <taxon>unclassified sequences</taxon>
        <taxon>metagenomes</taxon>
        <taxon>ecological metagenomes</taxon>
    </lineage>
</organism>
<dbReference type="SUPFAM" id="SSF54060">
    <property type="entry name" value="His-Me finger endonucleases"/>
    <property type="match status" value="1"/>
</dbReference>
<feature type="domain" description="HNH nuclease" evidence="1">
    <location>
        <begin position="33"/>
        <end position="73"/>
    </location>
</feature>
<gene>
    <name evidence="2" type="ORF">LCGC14_1270160</name>
</gene>
<accession>A0A0F9L072</accession>
<dbReference type="Pfam" id="PF13392">
    <property type="entry name" value="HNH_3"/>
    <property type="match status" value="1"/>
</dbReference>
<dbReference type="InterPro" id="IPR003615">
    <property type="entry name" value="HNH_nuc"/>
</dbReference>
<dbReference type="InterPro" id="IPR044925">
    <property type="entry name" value="His-Me_finger_sf"/>
</dbReference>
<proteinExistence type="predicted"/>